<evidence type="ECO:0000256" key="2">
    <source>
        <dbReference type="SAM" id="SignalP"/>
    </source>
</evidence>
<organism evidence="3 4">
    <name type="scientific">Helicocarpus griseus UAMH5409</name>
    <dbReference type="NCBI Taxonomy" id="1447875"/>
    <lineage>
        <taxon>Eukaryota</taxon>
        <taxon>Fungi</taxon>
        <taxon>Dikarya</taxon>
        <taxon>Ascomycota</taxon>
        <taxon>Pezizomycotina</taxon>
        <taxon>Eurotiomycetes</taxon>
        <taxon>Eurotiomycetidae</taxon>
        <taxon>Onygenales</taxon>
        <taxon>Ajellomycetaceae</taxon>
        <taxon>Helicocarpus</taxon>
    </lineage>
</organism>
<protein>
    <recommendedName>
        <fullName evidence="5">Extracellular membrane protein CFEM domain-containing protein</fullName>
    </recommendedName>
</protein>
<comment type="caution">
    <text evidence="3">The sequence shown here is derived from an EMBL/GenBank/DDBJ whole genome shotgun (WGS) entry which is preliminary data.</text>
</comment>
<feature type="compositionally biased region" description="Low complexity" evidence="1">
    <location>
        <begin position="118"/>
        <end position="154"/>
    </location>
</feature>
<proteinExistence type="predicted"/>
<feature type="chain" id="PRO_5012631900" description="Extracellular membrane protein CFEM domain-containing protein" evidence="2">
    <location>
        <begin position="19"/>
        <end position="179"/>
    </location>
</feature>
<evidence type="ECO:0000256" key="1">
    <source>
        <dbReference type="SAM" id="MobiDB-lite"/>
    </source>
</evidence>
<evidence type="ECO:0000313" key="3">
    <source>
        <dbReference type="EMBL" id="PGH07210.1"/>
    </source>
</evidence>
<sequence length="179" mass="17661">MKSFTIFALAGLLASASALPQETKAPTPSLSPEAKCAAEQCSVEDICCKAKCYNVPCPSEGMANETTECAMKCPQGSGTPQDTINYAKCQTDCINSHFFKGSSVIPQPTETGNAPSKTGDATGTGAAATGSAATASGSPTGSEESSTPSPSTGAAAISNAQLGSSAAGIVGLLMAALAL</sequence>
<gene>
    <name evidence="3" type="ORF">AJ79_06314</name>
</gene>
<dbReference type="Proteomes" id="UP000223968">
    <property type="component" value="Unassembled WGS sequence"/>
</dbReference>
<feature type="signal peptide" evidence="2">
    <location>
        <begin position="1"/>
        <end position="18"/>
    </location>
</feature>
<keyword evidence="2" id="KW-0732">Signal</keyword>
<evidence type="ECO:0000313" key="4">
    <source>
        <dbReference type="Proteomes" id="UP000223968"/>
    </source>
</evidence>
<keyword evidence="4" id="KW-1185">Reference proteome</keyword>
<dbReference type="EMBL" id="PDNB01000111">
    <property type="protein sequence ID" value="PGH07210.1"/>
    <property type="molecule type" value="Genomic_DNA"/>
</dbReference>
<dbReference type="STRING" id="1447875.A0A2B7XE71"/>
<dbReference type="AlphaFoldDB" id="A0A2B7XE71"/>
<dbReference type="OrthoDB" id="5597238at2759"/>
<evidence type="ECO:0008006" key="5">
    <source>
        <dbReference type="Google" id="ProtNLM"/>
    </source>
</evidence>
<feature type="region of interest" description="Disordered" evidence="1">
    <location>
        <begin position="104"/>
        <end position="154"/>
    </location>
</feature>
<accession>A0A2B7XE71</accession>
<name>A0A2B7XE71_9EURO</name>
<feature type="compositionally biased region" description="Polar residues" evidence="1">
    <location>
        <begin position="104"/>
        <end position="116"/>
    </location>
</feature>
<reference evidence="3 4" key="1">
    <citation type="submission" date="2017-10" db="EMBL/GenBank/DDBJ databases">
        <title>Comparative genomics in systemic dimorphic fungi from Ajellomycetaceae.</title>
        <authorList>
            <person name="Munoz J.F."/>
            <person name="Mcewen J.G."/>
            <person name="Clay O.K."/>
            <person name="Cuomo C.A."/>
        </authorList>
    </citation>
    <scope>NUCLEOTIDE SEQUENCE [LARGE SCALE GENOMIC DNA]</scope>
    <source>
        <strain evidence="3 4">UAMH5409</strain>
    </source>
</reference>